<sequence>MKIIRSLYYTRGSTNTTSRAWKYGTDDFMTVLR</sequence>
<accession>A7ERQ5</accession>
<protein>
    <submittedName>
        <fullName evidence="1">Uncharacterized protein</fullName>
    </submittedName>
</protein>
<reference evidence="2" key="1">
    <citation type="journal article" date="2011" name="PLoS Genet.">
        <title>Genomic analysis of the necrotrophic fungal pathogens Sclerotinia sclerotiorum and Botrytis cinerea.</title>
        <authorList>
            <person name="Amselem J."/>
            <person name="Cuomo C.A."/>
            <person name="van Kan J.A."/>
            <person name="Viaud M."/>
            <person name="Benito E.P."/>
            <person name="Couloux A."/>
            <person name="Coutinho P.M."/>
            <person name="de Vries R.P."/>
            <person name="Dyer P.S."/>
            <person name="Fillinger S."/>
            <person name="Fournier E."/>
            <person name="Gout L."/>
            <person name="Hahn M."/>
            <person name="Kohn L."/>
            <person name="Lapalu N."/>
            <person name="Plummer K.M."/>
            <person name="Pradier J.M."/>
            <person name="Quevillon E."/>
            <person name="Sharon A."/>
            <person name="Simon A."/>
            <person name="ten Have A."/>
            <person name="Tudzynski B."/>
            <person name="Tudzynski P."/>
            <person name="Wincker P."/>
            <person name="Andrew M."/>
            <person name="Anthouard V."/>
            <person name="Beever R.E."/>
            <person name="Beffa R."/>
            <person name="Benoit I."/>
            <person name="Bouzid O."/>
            <person name="Brault B."/>
            <person name="Chen Z."/>
            <person name="Choquer M."/>
            <person name="Collemare J."/>
            <person name="Cotton P."/>
            <person name="Danchin E.G."/>
            <person name="Da Silva C."/>
            <person name="Gautier A."/>
            <person name="Giraud C."/>
            <person name="Giraud T."/>
            <person name="Gonzalez C."/>
            <person name="Grossetete S."/>
            <person name="Guldener U."/>
            <person name="Henrissat B."/>
            <person name="Howlett B.J."/>
            <person name="Kodira C."/>
            <person name="Kretschmer M."/>
            <person name="Lappartient A."/>
            <person name="Leroch M."/>
            <person name="Levis C."/>
            <person name="Mauceli E."/>
            <person name="Neuveglise C."/>
            <person name="Oeser B."/>
            <person name="Pearson M."/>
            <person name="Poulain J."/>
            <person name="Poussereau N."/>
            <person name="Quesneville H."/>
            <person name="Rascle C."/>
            <person name="Schumacher J."/>
            <person name="Segurens B."/>
            <person name="Sexton A."/>
            <person name="Silva E."/>
            <person name="Sirven C."/>
            <person name="Soanes D.M."/>
            <person name="Talbot N.J."/>
            <person name="Templeton M."/>
            <person name="Yandava C."/>
            <person name="Yarden O."/>
            <person name="Zeng Q."/>
            <person name="Rollins J.A."/>
            <person name="Lebrun M.H."/>
            <person name="Dickman M."/>
        </authorList>
    </citation>
    <scope>NUCLEOTIDE SEQUENCE [LARGE SCALE GENOMIC DNA]</scope>
    <source>
        <strain evidence="2">ATCC 18683 / 1980 / Ss-1</strain>
    </source>
</reference>
<name>A7ERQ5_SCLS1</name>
<proteinExistence type="predicted"/>
<organism evidence="1 2">
    <name type="scientific">Sclerotinia sclerotiorum (strain ATCC 18683 / 1980 / Ss-1)</name>
    <name type="common">White mold</name>
    <name type="synonym">Whetzelinia sclerotiorum</name>
    <dbReference type="NCBI Taxonomy" id="665079"/>
    <lineage>
        <taxon>Eukaryota</taxon>
        <taxon>Fungi</taxon>
        <taxon>Dikarya</taxon>
        <taxon>Ascomycota</taxon>
        <taxon>Pezizomycotina</taxon>
        <taxon>Leotiomycetes</taxon>
        <taxon>Helotiales</taxon>
        <taxon>Sclerotiniaceae</taxon>
        <taxon>Sclerotinia</taxon>
    </lineage>
</organism>
<dbReference type="KEGG" id="ssl:SS1G_08009"/>
<keyword evidence="2" id="KW-1185">Reference proteome</keyword>
<dbReference type="Proteomes" id="UP000001312">
    <property type="component" value="Unassembled WGS sequence"/>
</dbReference>
<dbReference type="GeneID" id="5487348"/>
<dbReference type="InParanoid" id="A7ERQ5"/>
<gene>
    <name evidence="1" type="ORF">SS1G_08009</name>
</gene>
<dbReference type="EMBL" id="CH476630">
    <property type="protein sequence ID" value="EDN92147.1"/>
    <property type="molecule type" value="Genomic_DNA"/>
</dbReference>
<dbReference type="AlphaFoldDB" id="A7ERQ5"/>
<dbReference type="RefSeq" id="XP_001591383.1">
    <property type="nucleotide sequence ID" value="XM_001591333.1"/>
</dbReference>
<evidence type="ECO:0000313" key="1">
    <source>
        <dbReference type="EMBL" id="EDN92147.1"/>
    </source>
</evidence>
<evidence type="ECO:0000313" key="2">
    <source>
        <dbReference type="Proteomes" id="UP000001312"/>
    </source>
</evidence>